<evidence type="ECO:0000256" key="1">
    <source>
        <dbReference type="SAM" id="MobiDB-lite"/>
    </source>
</evidence>
<accession>A0A2K0UCM7</accession>
<reference evidence="3 4" key="1">
    <citation type="submission" date="2017-02" db="EMBL/GenBank/DDBJ databases">
        <title>Genomes of Trichoderma spp. with biocontrol activity.</title>
        <authorList>
            <person name="Gardiner D."/>
            <person name="Kazan K."/>
            <person name="Vos C."/>
            <person name="Harvey P."/>
        </authorList>
    </citation>
    <scope>NUCLEOTIDE SEQUENCE [LARGE SCALE GENOMIC DNA]</scope>
    <source>
        <strain evidence="3 4">Tr1</strain>
    </source>
</reference>
<feature type="compositionally biased region" description="Polar residues" evidence="1">
    <location>
        <begin position="260"/>
        <end position="278"/>
    </location>
</feature>
<feature type="domain" description="Clr5" evidence="2">
    <location>
        <begin position="142"/>
        <end position="195"/>
    </location>
</feature>
<dbReference type="EMBL" id="MTYI01000053">
    <property type="protein sequence ID" value="PNP55513.1"/>
    <property type="molecule type" value="Genomic_DNA"/>
</dbReference>
<evidence type="ECO:0000259" key="2">
    <source>
        <dbReference type="Pfam" id="PF14420"/>
    </source>
</evidence>
<name>A0A2K0UCM7_TRIHA</name>
<dbReference type="Proteomes" id="UP000236290">
    <property type="component" value="Unassembled WGS sequence"/>
</dbReference>
<evidence type="ECO:0000313" key="3">
    <source>
        <dbReference type="EMBL" id="PNP55513.1"/>
    </source>
</evidence>
<feature type="region of interest" description="Disordered" evidence="1">
    <location>
        <begin position="111"/>
        <end position="145"/>
    </location>
</feature>
<organism evidence="3 4">
    <name type="scientific">Trichoderma harzianum</name>
    <name type="common">Hypocrea lixii</name>
    <dbReference type="NCBI Taxonomy" id="5544"/>
    <lineage>
        <taxon>Eukaryota</taxon>
        <taxon>Fungi</taxon>
        <taxon>Dikarya</taxon>
        <taxon>Ascomycota</taxon>
        <taxon>Pezizomycotina</taxon>
        <taxon>Sordariomycetes</taxon>
        <taxon>Hypocreomycetidae</taxon>
        <taxon>Hypocreales</taxon>
        <taxon>Hypocreaceae</taxon>
        <taxon>Trichoderma</taxon>
    </lineage>
</organism>
<feature type="compositionally biased region" description="Polar residues" evidence="1">
    <location>
        <begin position="119"/>
        <end position="132"/>
    </location>
</feature>
<comment type="caution">
    <text evidence="3">The sequence shown here is derived from an EMBL/GenBank/DDBJ whole genome shotgun (WGS) entry which is preliminary data.</text>
</comment>
<protein>
    <recommendedName>
        <fullName evidence="2">Clr5 domain-containing protein</fullName>
    </recommendedName>
</protein>
<dbReference type="Pfam" id="PF14420">
    <property type="entry name" value="Clr5"/>
    <property type="match status" value="1"/>
</dbReference>
<dbReference type="PANTHER" id="PTHR38788">
    <property type="entry name" value="CLR5 DOMAIN-CONTAINING PROTEIN"/>
    <property type="match status" value="1"/>
</dbReference>
<dbReference type="AlphaFoldDB" id="A0A2K0UCM7"/>
<proteinExistence type="predicted"/>
<dbReference type="PANTHER" id="PTHR38788:SF3">
    <property type="entry name" value="CLR5 DOMAIN-CONTAINING PROTEIN"/>
    <property type="match status" value="1"/>
</dbReference>
<dbReference type="InterPro" id="IPR025676">
    <property type="entry name" value="Clr5_dom"/>
</dbReference>
<feature type="region of interest" description="Disordered" evidence="1">
    <location>
        <begin position="234"/>
        <end position="280"/>
    </location>
</feature>
<evidence type="ECO:0000313" key="4">
    <source>
        <dbReference type="Proteomes" id="UP000236290"/>
    </source>
</evidence>
<dbReference type="OrthoDB" id="5308957at2759"/>
<gene>
    <name evidence="3" type="ORF">THARTR1_04343</name>
</gene>
<sequence length="497" mass="56057">MAWQYPGHSHLNFPHDFDDYDLDAVVSQTSGYTDLITTQSITGDMSFANWQYPTPSHVNEHLTPDNEAPPLRPANQAEIAWCLNGVGGHFDNQPAGDTTYASPYAFSVAAEGGRDTPTHALTNATANGQPPSQHEPHATPPSPQEWEEHKAAIHYFYMEQNLTTAVTRDKMITEHQFHATKRKYKDKFKQWKWSKNLPRSIAARMLYVYIQRWPKRTVFWRNDRMWPIERIKKSLSRHSAQEDSPIQEDSSIPDDFTYGTPPSTGITDTESILENSHGTHGDLQMADVATTDTTEGLPKSLVEGLCRTNSAPEVLYSRVQAVVKAIEEGTCNHEEAESAFGEALSCFSHHYSPTHSKTLEIGYLLASFYAKIGRVNDAYCILDRMTKEHCGDTKSCHDRTVTHVLRTIAILRQTRRDEEANLLTIRLLEYHQTPKADHFLLETFSTPFVGSNKTIEELLASSEPKVLATMSNILGRLSTDSNNHIHPLQMHIRGNIS</sequence>